<dbReference type="InterPro" id="IPR004477">
    <property type="entry name" value="ComEC_N"/>
</dbReference>
<dbReference type="eggNOG" id="COG0658">
    <property type="taxonomic scope" value="Bacteria"/>
</dbReference>
<feature type="transmembrane region" description="Helical" evidence="6">
    <location>
        <begin position="213"/>
        <end position="235"/>
    </location>
</feature>
<dbReference type="GO" id="GO:0005886">
    <property type="term" value="C:plasma membrane"/>
    <property type="evidence" value="ECO:0007669"/>
    <property type="project" value="UniProtKB-SubCell"/>
</dbReference>
<dbReference type="GO" id="GO:0030420">
    <property type="term" value="P:establishment of competence for transformation"/>
    <property type="evidence" value="ECO:0007669"/>
    <property type="project" value="InterPro"/>
</dbReference>
<comment type="caution">
    <text evidence="8">The sequence shown here is derived from an EMBL/GenBank/DDBJ whole genome shotgun (WGS) entry which is preliminary data.</text>
</comment>
<organism evidence="8 9">
    <name type="scientific">Gallaecimonas xiamenensis 3-C-1</name>
    <dbReference type="NCBI Taxonomy" id="745411"/>
    <lineage>
        <taxon>Bacteria</taxon>
        <taxon>Pseudomonadati</taxon>
        <taxon>Pseudomonadota</taxon>
        <taxon>Gammaproteobacteria</taxon>
        <taxon>Enterobacterales</taxon>
        <taxon>Gallaecimonadaceae</taxon>
        <taxon>Gallaecimonas</taxon>
    </lineage>
</organism>
<dbReference type="Proteomes" id="UP000006755">
    <property type="component" value="Unassembled WGS sequence"/>
</dbReference>
<evidence type="ECO:0000256" key="2">
    <source>
        <dbReference type="ARBA" id="ARBA00022475"/>
    </source>
</evidence>
<feature type="transmembrane region" description="Helical" evidence="6">
    <location>
        <begin position="313"/>
        <end position="329"/>
    </location>
</feature>
<evidence type="ECO:0000256" key="1">
    <source>
        <dbReference type="ARBA" id="ARBA00004651"/>
    </source>
</evidence>
<dbReference type="InterPro" id="IPR004797">
    <property type="entry name" value="Competence_ComEC/Rec2"/>
</dbReference>
<feature type="transmembrane region" description="Helical" evidence="6">
    <location>
        <begin position="336"/>
        <end position="355"/>
    </location>
</feature>
<dbReference type="NCBIfam" id="TIGR00360">
    <property type="entry name" value="ComEC_N-term"/>
    <property type="match status" value="1"/>
</dbReference>
<keyword evidence="9" id="KW-1185">Reference proteome</keyword>
<name>K2K0N5_9GAMM</name>
<gene>
    <name evidence="8" type="ORF">B3C1_12924</name>
</gene>
<feature type="transmembrane region" description="Helical" evidence="6">
    <location>
        <begin position="255"/>
        <end position="279"/>
    </location>
</feature>
<reference evidence="8 9" key="1">
    <citation type="journal article" date="2012" name="J. Bacteriol.">
        <title>Genome Sequence of Gallaecimonas xiamenensis Type Strain 3-C-1.</title>
        <authorList>
            <person name="Lai Q."/>
            <person name="Wang L."/>
            <person name="Wang W."/>
            <person name="Shao Z."/>
        </authorList>
    </citation>
    <scope>NUCLEOTIDE SEQUENCE [LARGE SCALE GENOMIC DNA]</scope>
    <source>
        <strain evidence="8 9">3-C-1</strain>
    </source>
</reference>
<dbReference type="SUPFAM" id="SSF56281">
    <property type="entry name" value="Metallo-hydrolase/oxidoreductase"/>
    <property type="match status" value="1"/>
</dbReference>
<feature type="transmembrane region" description="Helical" evidence="6">
    <location>
        <begin position="291"/>
        <end position="307"/>
    </location>
</feature>
<keyword evidence="2" id="KW-1003">Cell membrane</keyword>
<evidence type="ECO:0000313" key="9">
    <source>
        <dbReference type="Proteomes" id="UP000006755"/>
    </source>
</evidence>
<keyword evidence="3 6" id="KW-0812">Transmembrane</keyword>
<dbReference type="OrthoDB" id="9761531at2"/>
<evidence type="ECO:0000259" key="7">
    <source>
        <dbReference type="SMART" id="SM00849"/>
    </source>
</evidence>
<dbReference type="eggNOG" id="COG2333">
    <property type="taxonomic scope" value="Bacteria"/>
</dbReference>
<keyword evidence="5 6" id="KW-0472">Membrane</keyword>
<feature type="transmembrane region" description="Helical" evidence="6">
    <location>
        <begin position="26"/>
        <end position="43"/>
    </location>
</feature>
<proteinExistence type="predicted"/>
<dbReference type="STRING" id="745411.B3C1_12924"/>
<evidence type="ECO:0000256" key="3">
    <source>
        <dbReference type="ARBA" id="ARBA00022692"/>
    </source>
</evidence>
<evidence type="ECO:0000256" key="4">
    <source>
        <dbReference type="ARBA" id="ARBA00022989"/>
    </source>
</evidence>
<dbReference type="NCBIfam" id="TIGR00361">
    <property type="entry name" value="ComEC_Rec2"/>
    <property type="match status" value="1"/>
</dbReference>
<dbReference type="CDD" id="cd07731">
    <property type="entry name" value="ComA-like_MBL-fold"/>
    <property type="match status" value="1"/>
</dbReference>
<dbReference type="InterPro" id="IPR001279">
    <property type="entry name" value="Metallo-B-lactamas"/>
</dbReference>
<protein>
    <submittedName>
        <fullName evidence="8">ComEC family competence protein</fullName>
    </submittedName>
</protein>
<comment type="subcellular location">
    <subcellularLocation>
        <location evidence="1">Cell membrane</location>
        <topology evidence="1">Multi-pass membrane protein</topology>
    </subcellularLocation>
</comment>
<evidence type="ECO:0000256" key="5">
    <source>
        <dbReference type="ARBA" id="ARBA00023136"/>
    </source>
</evidence>
<dbReference type="Gene3D" id="3.60.15.10">
    <property type="entry name" value="Ribonuclease Z/Hydroxyacylglutathione hydrolase-like"/>
    <property type="match status" value="2"/>
</dbReference>
<dbReference type="InterPro" id="IPR036866">
    <property type="entry name" value="RibonucZ/Hydroxyglut_hydro"/>
</dbReference>
<feature type="domain" description="Metallo-beta-lactamase" evidence="7">
    <location>
        <begin position="464"/>
        <end position="628"/>
    </location>
</feature>
<dbReference type="EMBL" id="AMRI01000018">
    <property type="protein sequence ID" value="EKE71060.1"/>
    <property type="molecule type" value="Genomic_DNA"/>
</dbReference>
<evidence type="ECO:0000256" key="6">
    <source>
        <dbReference type="SAM" id="Phobius"/>
    </source>
</evidence>
<sequence>MHVLPLLTWLLGLVTPFLWEQLPTTGTTALLCGLALLLLWLGWQRLAVFLVGLCYSCLWGSLTPAPPLLAQDHSIEARVLAAESALYVAIEELDDKALAPVKARLGWYAEEERPEPGQRFRAQVRLKPLHHRLNPGSRAQARRDAAMGIAWTGYVRRLDSVEGQASWQRRWHQYLGERLADFRHQGLMLALLTGDRRAISEPQRALLQGSGTAHLLAISGLHVALVAGLGLWLGHLLPGNGRRLGWLLGLAMAGLYAWQSGLAPPTLRALVALSAWVLWLGWRQPVMAGRLWLGLLALFGTLDPLVLLDSRLWLSFSAVGLILLALWRFPSRGWRALLVLQLGLGLLLWPLQWWLFGTVPAFGLLANLVAVPLVSLVVMPLLLLGLVLPLAWQLADGALGALLWGLAFTNGSLPGPWLLWLLLLPVAALPLRRLARAMLALALAGALLLRPTAQGVWFLDVGQGSATALIKGRQMLLVDTGPGPWALDGARYLAASRSLALMVLSHSDLDHSGGASAFKVPVLAGQSGPGQEPCIGGQALHWGAEPVALLWPPAGFKGEDNDHSCVLFTHIAGHSLLLPGDISRRSEGRRPWPRAQWLAVPHHGSLSSSSPDFIRQVQPELAVFSTGKGNAFGFPKAPVLARYRASGAQTWVIGEQGALFCSVEGCQGLKRFWWEGQAVGVGQR</sequence>
<dbReference type="PANTHER" id="PTHR30619">
    <property type="entry name" value="DNA INTERNALIZATION/COMPETENCE PROTEIN COMEC/REC2"/>
    <property type="match status" value="1"/>
</dbReference>
<keyword evidence="4 6" id="KW-1133">Transmembrane helix</keyword>
<dbReference type="PANTHER" id="PTHR30619:SF1">
    <property type="entry name" value="RECOMBINATION PROTEIN 2"/>
    <property type="match status" value="1"/>
</dbReference>
<dbReference type="AlphaFoldDB" id="K2K0N5"/>
<dbReference type="SMART" id="SM00849">
    <property type="entry name" value="Lactamase_B"/>
    <property type="match status" value="1"/>
</dbReference>
<dbReference type="Pfam" id="PF03772">
    <property type="entry name" value="Competence"/>
    <property type="match status" value="1"/>
</dbReference>
<feature type="transmembrane region" description="Helical" evidence="6">
    <location>
        <begin position="361"/>
        <end position="383"/>
    </location>
</feature>
<dbReference type="InterPro" id="IPR035681">
    <property type="entry name" value="ComA-like_MBL"/>
</dbReference>
<accession>K2K0N5</accession>
<dbReference type="InterPro" id="IPR052159">
    <property type="entry name" value="Competence_DNA_uptake"/>
</dbReference>
<evidence type="ECO:0000313" key="8">
    <source>
        <dbReference type="EMBL" id="EKE71060.1"/>
    </source>
</evidence>